<keyword evidence="3" id="KW-1185">Reference proteome</keyword>
<dbReference type="InterPro" id="IPR000835">
    <property type="entry name" value="HTH_MarR-typ"/>
</dbReference>
<dbReference type="RefSeq" id="WP_306213322.1">
    <property type="nucleotide sequence ID" value="NZ_CP132354.1"/>
</dbReference>
<keyword evidence="2" id="KW-0614">Plasmid</keyword>
<protein>
    <submittedName>
        <fullName evidence="2">MarR family transcriptional regulator</fullName>
    </submittedName>
</protein>
<dbReference type="SUPFAM" id="SSF46785">
    <property type="entry name" value="Winged helix' DNA-binding domain"/>
    <property type="match status" value="1"/>
</dbReference>
<dbReference type="GO" id="GO:0003700">
    <property type="term" value="F:DNA-binding transcription factor activity"/>
    <property type="evidence" value="ECO:0007669"/>
    <property type="project" value="InterPro"/>
</dbReference>
<reference evidence="2 3" key="1">
    <citation type="submission" date="2023-07" db="EMBL/GenBank/DDBJ databases">
        <title>Pathogenic bacteria of pear tree diseases.</title>
        <authorList>
            <person name="Zhang Z."/>
            <person name="He L."/>
            <person name="Huang R."/>
        </authorList>
    </citation>
    <scope>NUCLEOTIDE SEQUENCE [LARGE SCALE GENOMIC DNA]</scope>
    <source>
        <strain evidence="2 3">DE2</strain>
        <plasmid evidence="2 3">unnamed1</plasmid>
    </source>
</reference>
<evidence type="ECO:0000313" key="3">
    <source>
        <dbReference type="Proteomes" id="UP001228139"/>
    </source>
</evidence>
<name>A0AA50DRY8_9GAMM</name>
<dbReference type="InterPro" id="IPR036390">
    <property type="entry name" value="WH_DNA-bd_sf"/>
</dbReference>
<dbReference type="PANTHER" id="PTHR39515">
    <property type="entry name" value="CONSERVED PROTEIN"/>
    <property type="match status" value="1"/>
</dbReference>
<dbReference type="PROSITE" id="PS50995">
    <property type="entry name" value="HTH_MARR_2"/>
    <property type="match status" value="1"/>
</dbReference>
<gene>
    <name evidence="2" type="ORF">Q3V30_21620</name>
</gene>
<dbReference type="Pfam" id="PF01047">
    <property type="entry name" value="MarR"/>
    <property type="match status" value="1"/>
</dbReference>
<evidence type="ECO:0000259" key="1">
    <source>
        <dbReference type="PROSITE" id="PS50995"/>
    </source>
</evidence>
<organism evidence="2 3">
    <name type="scientific">Erwinia pyri</name>
    <dbReference type="NCBI Taxonomy" id="3062598"/>
    <lineage>
        <taxon>Bacteria</taxon>
        <taxon>Pseudomonadati</taxon>
        <taxon>Pseudomonadota</taxon>
        <taxon>Gammaproteobacteria</taxon>
        <taxon>Enterobacterales</taxon>
        <taxon>Erwiniaceae</taxon>
        <taxon>Erwinia</taxon>
    </lineage>
</organism>
<accession>A0AA50DRY8</accession>
<dbReference type="KEGG" id="epi:Q3V30_21620"/>
<geneLocation type="plasmid" evidence="2 3">
    <name>unnamed1</name>
</geneLocation>
<dbReference type="InterPro" id="IPR052526">
    <property type="entry name" value="HTH-type_Bedaq_tolerance"/>
</dbReference>
<dbReference type="AlphaFoldDB" id="A0AA50DRY8"/>
<dbReference type="Gene3D" id="1.10.10.10">
    <property type="entry name" value="Winged helix-like DNA-binding domain superfamily/Winged helix DNA-binding domain"/>
    <property type="match status" value="1"/>
</dbReference>
<feature type="domain" description="HTH marR-type" evidence="1">
    <location>
        <begin position="5"/>
        <end position="138"/>
    </location>
</feature>
<dbReference type="Proteomes" id="UP001228139">
    <property type="component" value="Plasmid unnamed1"/>
</dbReference>
<dbReference type="InterPro" id="IPR036388">
    <property type="entry name" value="WH-like_DNA-bd_sf"/>
</dbReference>
<evidence type="ECO:0000313" key="2">
    <source>
        <dbReference type="EMBL" id="WLS81076.1"/>
    </source>
</evidence>
<sequence>MTIETQSLAEELRQIVSAFVRNVRVATSSMRTSQHETLDLLDTHRALSITELARLRGVKHQSMRLVINELERQGLVQRKKCHQDARTHLIVLSESARALLAEARTQRANWIAAQIVDMLDDAAREELQKGMMALRKLL</sequence>
<dbReference type="SMART" id="SM00347">
    <property type="entry name" value="HTH_MARR"/>
    <property type="match status" value="1"/>
</dbReference>
<dbReference type="PANTHER" id="PTHR39515:SF2">
    <property type="entry name" value="HTH-TYPE TRANSCRIPTIONAL REGULATOR RV0880"/>
    <property type="match status" value="1"/>
</dbReference>
<dbReference type="EMBL" id="CP132354">
    <property type="protein sequence ID" value="WLS81076.1"/>
    <property type="molecule type" value="Genomic_DNA"/>
</dbReference>
<proteinExistence type="predicted"/>